<dbReference type="EMBL" id="LT629710">
    <property type="protein sequence ID" value="SDP28623.1"/>
    <property type="molecule type" value="Genomic_DNA"/>
</dbReference>
<feature type="region of interest" description="Disordered" evidence="1">
    <location>
        <begin position="1"/>
        <end position="20"/>
    </location>
</feature>
<dbReference type="AlphaFoldDB" id="A0A1H0RGC8"/>
<protein>
    <submittedName>
        <fullName evidence="2">Uncharacterized protein</fullName>
    </submittedName>
</protein>
<reference evidence="2 3" key="1">
    <citation type="submission" date="2016-10" db="EMBL/GenBank/DDBJ databases">
        <authorList>
            <person name="de Groot N.N."/>
        </authorList>
    </citation>
    <scope>NUCLEOTIDE SEQUENCE [LARGE SCALE GENOMIC DNA]</scope>
    <source>
        <strain evidence="3">P4-7,KCTC 19426,CECT 7604</strain>
    </source>
</reference>
<keyword evidence="3" id="KW-1185">Reference proteome</keyword>
<evidence type="ECO:0000256" key="1">
    <source>
        <dbReference type="SAM" id="MobiDB-lite"/>
    </source>
</evidence>
<evidence type="ECO:0000313" key="3">
    <source>
        <dbReference type="Proteomes" id="UP000198741"/>
    </source>
</evidence>
<gene>
    <name evidence="2" type="ORF">SAMN04515671_3560</name>
</gene>
<sequence>MVRYRYRTPSPPTATGDPVAAGGLLDYVEKMTEPSPLQITVRGGEHDGEQFELPADEAGAGDTVPYRDAHYRLIRGGGGEWIARVVSGDV</sequence>
<proteinExistence type="predicted"/>
<organism evidence="2 3">
    <name type="scientific">Nakamurella panacisegetis</name>
    <dbReference type="NCBI Taxonomy" id="1090615"/>
    <lineage>
        <taxon>Bacteria</taxon>
        <taxon>Bacillati</taxon>
        <taxon>Actinomycetota</taxon>
        <taxon>Actinomycetes</taxon>
        <taxon>Nakamurellales</taxon>
        <taxon>Nakamurellaceae</taxon>
        <taxon>Nakamurella</taxon>
    </lineage>
</organism>
<name>A0A1H0RGC8_9ACTN</name>
<evidence type="ECO:0000313" key="2">
    <source>
        <dbReference type="EMBL" id="SDP28623.1"/>
    </source>
</evidence>
<accession>A0A1H0RGC8</accession>
<dbReference type="Proteomes" id="UP000198741">
    <property type="component" value="Chromosome I"/>
</dbReference>